<organism evidence="2 3">
    <name type="scientific">Streptomyces misionensis</name>
    <dbReference type="NCBI Taxonomy" id="67331"/>
    <lineage>
        <taxon>Bacteria</taxon>
        <taxon>Bacillati</taxon>
        <taxon>Actinomycetota</taxon>
        <taxon>Actinomycetes</taxon>
        <taxon>Kitasatosporales</taxon>
        <taxon>Streptomycetaceae</taxon>
        <taxon>Streptomyces</taxon>
    </lineage>
</organism>
<sequence length="75" mass="7675">MIAPEPSAAPRAGSWARPIRPEASARAARPPETSSTPTAWTGLSAPPRRVTEAMATSSGATPRASGYICPKSPSS</sequence>
<evidence type="ECO:0000256" key="1">
    <source>
        <dbReference type="SAM" id="MobiDB-lite"/>
    </source>
</evidence>
<dbReference type="AlphaFoldDB" id="A0A5C6J2X0"/>
<reference evidence="2" key="1">
    <citation type="journal article" date="2019" name="Microbiol. Resour. Announc.">
        <title>Draft Genomic Sequences of Streptomyces misionensis and Streptomyces albidoflavus, bacteria applied for phytopathogen biocontrol.</title>
        <authorList>
            <person name="Pylro V."/>
            <person name="Dias A."/>
            <person name="Andreote F."/>
            <person name="Varani A."/>
            <person name="Andreote C."/>
            <person name="Bernardo E."/>
            <person name="Martins T."/>
        </authorList>
    </citation>
    <scope>NUCLEOTIDE SEQUENCE [LARGE SCALE GENOMIC DNA]</scope>
    <source>
        <strain evidence="2">66</strain>
    </source>
</reference>
<gene>
    <name evidence="2" type="ORF">FRZ03_27035</name>
</gene>
<feature type="region of interest" description="Disordered" evidence="1">
    <location>
        <begin position="1"/>
        <end position="75"/>
    </location>
</feature>
<feature type="compositionally biased region" description="Low complexity" evidence="1">
    <location>
        <begin position="16"/>
        <end position="31"/>
    </location>
</feature>
<name>A0A5C6J2X0_9ACTN</name>
<evidence type="ECO:0000313" key="2">
    <source>
        <dbReference type="EMBL" id="TWV35380.1"/>
    </source>
</evidence>
<proteinExistence type="predicted"/>
<accession>A0A5C6J2X0</accession>
<dbReference type="Proteomes" id="UP000320481">
    <property type="component" value="Unassembled WGS sequence"/>
</dbReference>
<keyword evidence="3" id="KW-1185">Reference proteome</keyword>
<dbReference type="EMBL" id="VOGW01000162">
    <property type="protein sequence ID" value="TWV35380.1"/>
    <property type="molecule type" value="Genomic_DNA"/>
</dbReference>
<evidence type="ECO:0000313" key="3">
    <source>
        <dbReference type="Proteomes" id="UP000320481"/>
    </source>
</evidence>
<feature type="compositionally biased region" description="Polar residues" evidence="1">
    <location>
        <begin position="32"/>
        <end position="41"/>
    </location>
</feature>
<protein>
    <submittedName>
        <fullName evidence="2">Uncharacterized protein</fullName>
    </submittedName>
</protein>
<comment type="caution">
    <text evidence="2">The sequence shown here is derived from an EMBL/GenBank/DDBJ whole genome shotgun (WGS) entry which is preliminary data.</text>
</comment>